<feature type="region of interest" description="Disordered" evidence="4">
    <location>
        <begin position="200"/>
        <end position="236"/>
    </location>
</feature>
<keyword evidence="2 7" id="KW-0645">Protease</keyword>
<feature type="region of interest" description="Disordered" evidence="4">
    <location>
        <begin position="325"/>
        <end position="356"/>
    </location>
</feature>
<dbReference type="Pfam" id="PF26133">
    <property type="entry name" value="DUF8039"/>
    <property type="match status" value="1"/>
</dbReference>
<feature type="region of interest" description="Disordered" evidence="4">
    <location>
        <begin position="1"/>
        <end position="48"/>
    </location>
</feature>
<dbReference type="Proteomes" id="UP000002051">
    <property type="component" value="Chromosome 2"/>
</dbReference>
<reference evidence="7 9" key="1">
    <citation type="journal article" date="2011" name="Nature">
        <title>The Medicago genome provides insight into the evolution of rhizobial symbioses.</title>
        <authorList>
            <person name="Young N.D."/>
            <person name="Debelle F."/>
            <person name="Oldroyd G.E."/>
            <person name="Geurts R."/>
            <person name="Cannon S.B."/>
            <person name="Udvardi M.K."/>
            <person name="Benedito V.A."/>
            <person name="Mayer K.F."/>
            <person name="Gouzy J."/>
            <person name="Schoof H."/>
            <person name="Van de Peer Y."/>
            <person name="Proost S."/>
            <person name="Cook D.R."/>
            <person name="Meyers B.C."/>
            <person name="Spannagl M."/>
            <person name="Cheung F."/>
            <person name="De Mita S."/>
            <person name="Krishnakumar V."/>
            <person name="Gundlach H."/>
            <person name="Zhou S."/>
            <person name="Mudge J."/>
            <person name="Bharti A.K."/>
            <person name="Murray J.D."/>
            <person name="Naoumkina M.A."/>
            <person name="Rosen B."/>
            <person name="Silverstein K.A."/>
            <person name="Tang H."/>
            <person name="Rombauts S."/>
            <person name="Zhao P.X."/>
            <person name="Zhou P."/>
            <person name="Barbe V."/>
            <person name="Bardou P."/>
            <person name="Bechner M."/>
            <person name="Bellec A."/>
            <person name="Berger A."/>
            <person name="Berges H."/>
            <person name="Bidwell S."/>
            <person name="Bisseling T."/>
            <person name="Choisne N."/>
            <person name="Couloux A."/>
            <person name="Denny R."/>
            <person name="Deshpande S."/>
            <person name="Dai X."/>
            <person name="Doyle J.J."/>
            <person name="Dudez A.M."/>
            <person name="Farmer A.D."/>
            <person name="Fouteau S."/>
            <person name="Franken C."/>
            <person name="Gibelin C."/>
            <person name="Gish J."/>
            <person name="Goldstein S."/>
            <person name="Gonzalez A.J."/>
            <person name="Green P.J."/>
            <person name="Hallab A."/>
            <person name="Hartog M."/>
            <person name="Hua A."/>
            <person name="Humphray S.J."/>
            <person name="Jeong D.H."/>
            <person name="Jing Y."/>
            <person name="Jocker A."/>
            <person name="Kenton S.M."/>
            <person name="Kim D.J."/>
            <person name="Klee K."/>
            <person name="Lai H."/>
            <person name="Lang C."/>
            <person name="Lin S."/>
            <person name="Macmil S.L."/>
            <person name="Magdelenat G."/>
            <person name="Matthews L."/>
            <person name="McCorrison J."/>
            <person name="Monaghan E.L."/>
            <person name="Mun J.H."/>
            <person name="Najar F.Z."/>
            <person name="Nicholson C."/>
            <person name="Noirot C."/>
            <person name="O'Bleness M."/>
            <person name="Paule C.R."/>
            <person name="Poulain J."/>
            <person name="Prion F."/>
            <person name="Qin B."/>
            <person name="Qu C."/>
            <person name="Retzel E.F."/>
            <person name="Riddle C."/>
            <person name="Sallet E."/>
            <person name="Samain S."/>
            <person name="Samson N."/>
            <person name="Sanders I."/>
            <person name="Saurat O."/>
            <person name="Scarpelli C."/>
            <person name="Schiex T."/>
            <person name="Segurens B."/>
            <person name="Severin A.J."/>
            <person name="Sherrier D.J."/>
            <person name="Shi R."/>
            <person name="Sims S."/>
            <person name="Singer S.R."/>
            <person name="Sinharoy S."/>
            <person name="Sterck L."/>
            <person name="Viollet A."/>
            <person name="Wang B.B."/>
            <person name="Wang K."/>
            <person name="Wang M."/>
            <person name="Wang X."/>
            <person name="Warfsmann J."/>
            <person name="Weissenbach J."/>
            <person name="White D.D."/>
            <person name="White J.D."/>
            <person name="Wiley G.B."/>
            <person name="Wincker P."/>
            <person name="Xing Y."/>
            <person name="Yang L."/>
            <person name="Yao Z."/>
            <person name="Ying F."/>
            <person name="Zhai J."/>
            <person name="Zhou L."/>
            <person name="Zuber A."/>
            <person name="Denarie J."/>
            <person name="Dixon R.A."/>
            <person name="May G.D."/>
            <person name="Schwartz D.C."/>
            <person name="Rogers J."/>
            <person name="Quetier F."/>
            <person name="Town C.D."/>
            <person name="Roe B.A."/>
        </authorList>
    </citation>
    <scope>NUCLEOTIDE SEQUENCE [LARGE SCALE GENOMIC DNA]</scope>
    <source>
        <strain evidence="7">A17</strain>
        <strain evidence="8 9">cv. Jemalong A17</strain>
    </source>
</reference>
<evidence type="ECO:0000313" key="7">
    <source>
        <dbReference type="EMBL" id="AES65257.1"/>
    </source>
</evidence>
<accession>G7ING5</accession>
<dbReference type="PaxDb" id="3880-AES65257"/>
<dbReference type="Gene3D" id="3.40.395.10">
    <property type="entry name" value="Adenoviral Proteinase, Chain A"/>
    <property type="match status" value="1"/>
</dbReference>
<feature type="domain" description="DUF8039" evidence="6">
    <location>
        <begin position="356"/>
        <end position="437"/>
    </location>
</feature>
<protein>
    <submittedName>
        <fullName evidence="7">Ulp1 protease family, carboxy-terminal domain protein</fullName>
    </submittedName>
</protein>
<evidence type="ECO:0000256" key="2">
    <source>
        <dbReference type="ARBA" id="ARBA00022670"/>
    </source>
</evidence>
<name>G7ING5_MEDTR</name>
<reference evidence="7 9" key="2">
    <citation type="journal article" date="2014" name="BMC Genomics">
        <title>An improved genome release (version Mt4.0) for the model legume Medicago truncatula.</title>
        <authorList>
            <person name="Tang H."/>
            <person name="Krishnakumar V."/>
            <person name="Bidwell S."/>
            <person name="Rosen B."/>
            <person name="Chan A."/>
            <person name="Zhou S."/>
            <person name="Gentzbittel L."/>
            <person name="Childs K.L."/>
            <person name="Yandell M."/>
            <person name="Gundlach H."/>
            <person name="Mayer K.F."/>
            <person name="Schwartz D.C."/>
            <person name="Town C.D."/>
        </authorList>
    </citation>
    <scope>GENOME REANNOTATION</scope>
    <source>
        <strain evidence="8 9">cv. Jemalong A17</strain>
    </source>
</reference>
<dbReference type="GO" id="GO:0006508">
    <property type="term" value="P:proteolysis"/>
    <property type="evidence" value="ECO:0007669"/>
    <property type="project" value="UniProtKB-KW"/>
</dbReference>
<dbReference type="PANTHER" id="PTHR33018:SF34">
    <property type="entry name" value="OS02G0472350 PROTEIN"/>
    <property type="match status" value="1"/>
</dbReference>
<feature type="compositionally biased region" description="Basic residues" evidence="4">
    <location>
        <begin position="17"/>
        <end position="34"/>
    </location>
</feature>
<reference evidence="8" key="3">
    <citation type="submission" date="2015-04" db="UniProtKB">
        <authorList>
            <consortium name="EnsemblPlants"/>
        </authorList>
    </citation>
    <scope>IDENTIFICATION</scope>
    <source>
        <strain evidence="8">cv. Jemalong A17</strain>
    </source>
</reference>
<evidence type="ECO:0000256" key="1">
    <source>
        <dbReference type="ARBA" id="ARBA00005234"/>
    </source>
</evidence>
<dbReference type="GO" id="GO:0008234">
    <property type="term" value="F:cysteine-type peptidase activity"/>
    <property type="evidence" value="ECO:0007669"/>
    <property type="project" value="InterPro"/>
</dbReference>
<evidence type="ECO:0000259" key="5">
    <source>
        <dbReference type="Pfam" id="PF02902"/>
    </source>
</evidence>
<dbReference type="HOGENOM" id="CLU_017761_0_0_1"/>
<gene>
    <name evidence="7" type="ordered locus">MTR_2g037270</name>
</gene>
<sequence>MGDPAGPSQSGSNTQSNRKRGRGRTRMKNLKMKTAHGEKLPIEFQSNGLPSGENAKRFKLQVASFARECTSILISDWNSVPDATKDEIWKSITAKWDMPNDKIVKKKTISYAGERWKAFKYSLTSRYLFDGENIDKSPMETYDFIDEDIWQEFIRTRAEPSFLEKRLNAQQTQAHNKYPHRLSQGGYELLEKKMMEEKLKERQEAAGDIEVPPPSPPQRHEKWKRARIKPSGEYTSEDTRVVAETIDSLVSDGFVQNGREDILVKALGQDEHPGRVRAVGRGVGIREYFGSKSHSTPSVISGAQLAALTKKITQDVLQTLRTQPNQNFPIYSPNTTQHVSSKDSCSTVPQTPDDEEDIDIPEECELYVDGSNYVVAHANVYNLGPTIHNQVLANDMVRVAVTKVIDAKAQVPVPTDEVTTIAQAVNTFIKWPKRLLRVITNKDVDIPMKVDVPQKKSEPICQKLIVKAMYMEQDLKFKAKHSGIDIELPRDDIMDLCLGKKELHLTILQVWLTYLHRRCVELGKSGMYGFLDPYYTLAQNDRVSVQTYIQNTMDHNKKDLYLAPYFNNRHWQLLIINPKKREVTFLCSLGKKPSDKNLPVIVDSALEGYYNLQGVRKHSKVVWFYPTSRRQSVSYESGYFVMLHMLNIISSGVVDSWMQIFADSTPFQKDEVKNVQERCANLILELIEANEDSL</sequence>
<evidence type="ECO:0000256" key="4">
    <source>
        <dbReference type="SAM" id="MobiDB-lite"/>
    </source>
</evidence>
<dbReference type="PANTHER" id="PTHR33018">
    <property type="entry name" value="OS10G0338966 PROTEIN-RELATED"/>
    <property type="match status" value="1"/>
</dbReference>
<dbReference type="OMA" id="IASEEWI"/>
<comment type="similarity">
    <text evidence="1">Belongs to the peptidase C48 family.</text>
</comment>
<organism evidence="7 9">
    <name type="scientific">Medicago truncatula</name>
    <name type="common">Barrel medic</name>
    <name type="synonym">Medicago tribuloides</name>
    <dbReference type="NCBI Taxonomy" id="3880"/>
    <lineage>
        <taxon>Eukaryota</taxon>
        <taxon>Viridiplantae</taxon>
        <taxon>Streptophyta</taxon>
        <taxon>Embryophyta</taxon>
        <taxon>Tracheophyta</taxon>
        <taxon>Spermatophyta</taxon>
        <taxon>Magnoliopsida</taxon>
        <taxon>eudicotyledons</taxon>
        <taxon>Gunneridae</taxon>
        <taxon>Pentapetalae</taxon>
        <taxon>rosids</taxon>
        <taxon>fabids</taxon>
        <taxon>Fabales</taxon>
        <taxon>Fabaceae</taxon>
        <taxon>Papilionoideae</taxon>
        <taxon>50 kb inversion clade</taxon>
        <taxon>NPAAA clade</taxon>
        <taxon>Hologalegina</taxon>
        <taxon>IRL clade</taxon>
        <taxon>Trifolieae</taxon>
        <taxon>Medicago</taxon>
    </lineage>
</organism>
<dbReference type="InterPro" id="IPR058352">
    <property type="entry name" value="DUF8039"/>
</dbReference>
<keyword evidence="3" id="KW-0378">Hydrolase</keyword>
<dbReference type="Pfam" id="PF02902">
    <property type="entry name" value="Peptidase_C48"/>
    <property type="match status" value="1"/>
</dbReference>
<evidence type="ECO:0000256" key="3">
    <source>
        <dbReference type="ARBA" id="ARBA00022801"/>
    </source>
</evidence>
<dbReference type="InterPro" id="IPR003653">
    <property type="entry name" value="Peptidase_C48_C"/>
</dbReference>
<dbReference type="InterPro" id="IPR038765">
    <property type="entry name" value="Papain-like_cys_pep_sf"/>
</dbReference>
<proteinExistence type="inferred from homology"/>
<feature type="domain" description="Ubiquitin-like protease family profile" evidence="5">
    <location>
        <begin position="551"/>
        <end position="687"/>
    </location>
</feature>
<evidence type="ECO:0000313" key="8">
    <source>
        <dbReference type="EnsemblPlants" id="AES65257"/>
    </source>
</evidence>
<evidence type="ECO:0000259" key="6">
    <source>
        <dbReference type="Pfam" id="PF26133"/>
    </source>
</evidence>
<dbReference type="SUPFAM" id="SSF54001">
    <property type="entry name" value="Cysteine proteinases"/>
    <property type="match status" value="1"/>
</dbReference>
<dbReference type="eggNOG" id="ENOG502S6SE">
    <property type="taxonomic scope" value="Eukaryota"/>
</dbReference>
<dbReference type="OrthoDB" id="1731907at2759"/>
<dbReference type="STRING" id="3880.G7ING5"/>
<feature type="compositionally biased region" description="Polar residues" evidence="4">
    <location>
        <begin position="325"/>
        <end position="350"/>
    </location>
</feature>
<keyword evidence="9" id="KW-1185">Reference proteome</keyword>
<dbReference type="EnsemblPlants" id="AES65257">
    <property type="protein sequence ID" value="AES65257"/>
    <property type="gene ID" value="MTR_2g037270"/>
</dbReference>
<evidence type="ECO:0000313" key="9">
    <source>
        <dbReference type="Proteomes" id="UP000002051"/>
    </source>
</evidence>
<dbReference type="EMBL" id="CM001218">
    <property type="protein sequence ID" value="AES65257.1"/>
    <property type="molecule type" value="Genomic_DNA"/>
</dbReference>
<dbReference type="AlphaFoldDB" id="G7ING5"/>
<feature type="compositionally biased region" description="Polar residues" evidence="4">
    <location>
        <begin position="7"/>
        <end position="16"/>
    </location>
</feature>